<reference evidence="1" key="2">
    <citation type="journal article" date="2022" name="Res Sq">
        <title>Evolution of multicellular longitudinally dividing oral cavity symbionts (Neisseriaceae).</title>
        <authorList>
            <person name="Nyongesa S."/>
            <person name="Weber P."/>
            <person name="Bernet E."/>
            <person name="Pullido F."/>
            <person name="Nieckarz M."/>
            <person name="Delaby M."/>
            <person name="Nieves C."/>
            <person name="Viehboeck T."/>
            <person name="Krause N."/>
            <person name="Rivera-Millot A."/>
            <person name="Nakamura A."/>
            <person name="Vischer N."/>
            <person name="VanNieuwenhze M."/>
            <person name="Brun Y."/>
            <person name="Cava F."/>
            <person name="Bulgheresi S."/>
            <person name="Veyrier F."/>
        </authorList>
    </citation>
    <scope>NUCLEOTIDE SEQUENCE</scope>
    <source>
        <strain evidence="1">SAG 1488-6</strain>
    </source>
</reference>
<dbReference type="Proteomes" id="UP000832034">
    <property type="component" value="Chromosome"/>
</dbReference>
<evidence type="ECO:0000313" key="1">
    <source>
        <dbReference type="EMBL" id="UOO91531.1"/>
    </source>
</evidence>
<dbReference type="EMBL" id="CP091512">
    <property type="protein sequence ID" value="UOO91531.1"/>
    <property type="molecule type" value="Genomic_DNA"/>
</dbReference>
<dbReference type="GO" id="GO:0051213">
    <property type="term" value="F:dioxygenase activity"/>
    <property type="evidence" value="ECO:0007669"/>
    <property type="project" value="UniProtKB-KW"/>
</dbReference>
<reference evidence="1" key="1">
    <citation type="submission" date="2021-12" db="EMBL/GenBank/DDBJ databases">
        <authorList>
            <person name="Veyrier F.J."/>
        </authorList>
    </citation>
    <scope>NUCLEOTIDE SEQUENCE</scope>
    <source>
        <strain evidence="1">SAG 1488-6</strain>
    </source>
</reference>
<protein>
    <submittedName>
        <fullName evidence="1">Dioxygenase</fullName>
    </submittedName>
</protein>
<proteinExistence type="predicted"/>
<dbReference type="RefSeq" id="WP_026353648.1">
    <property type="nucleotide sequence ID" value="NZ_CP091512.1"/>
</dbReference>
<keyword evidence="1" id="KW-0223">Dioxygenase</keyword>
<keyword evidence="1" id="KW-0560">Oxidoreductase</keyword>
<sequence length="70" mass="8007">MSDVLIQACQEEAAGSVAEILQFFLEECEIDQAPSYAEIEQCRDILKQRGGKFERLSHMCQQWLDEETPA</sequence>
<keyword evidence="2" id="KW-1185">Reference proteome</keyword>
<gene>
    <name evidence="1" type="ORF">LVJ81_07605</name>
</gene>
<organism evidence="1 2">
    <name type="scientific">Vitreoscilla stercoraria</name>
    <dbReference type="NCBI Taxonomy" id="61"/>
    <lineage>
        <taxon>Bacteria</taxon>
        <taxon>Pseudomonadati</taxon>
        <taxon>Pseudomonadota</taxon>
        <taxon>Betaproteobacteria</taxon>
        <taxon>Neisseriales</taxon>
        <taxon>Neisseriaceae</taxon>
        <taxon>Vitreoscilla</taxon>
    </lineage>
</organism>
<name>A0ABY4E6Y7_VITST</name>
<accession>A0ABY4E6Y7</accession>
<evidence type="ECO:0000313" key="2">
    <source>
        <dbReference type="Proteomes" id="UP000832034"/>
    </source>
</evidence>